<protein>
    <submittedName>
        <fullName evidence="1">Acetyl-CoA synthetase-like protein</fullName>
    </submittedName>
</protein>
<accession>A0ACC0CKD7</accession>
<organism evidence="1 2">
    <name type="scientific">Hypoxylon rubiginosum</name>
    <dbReference type="NCBI Taxonomy" id="110542"/>
    <lineage>
        <taxon>Eukaryota</taxon>
        <taxon>Fungi</taxon>
        <taxon>Dikarya</taxon>
        <taxon>Ascomycota</taxon>
        <taxon>Pezizomycotina</taxon>
        <taxon>Sordariomycetes</taxon>
        <taxon>Xylariomycetidae</taxon>
        <taxon>Xylariales</taxon>
        <taxon>Hypoxylaceae</taxon>
        <taxon>Hypoxylon</taxon>
    </lineage>
</organism>
<sequence>MEEEATSVCDLVERWAREQPDHTAIWFESRRISYRELDDAASKIARILSNRQVQQGDIVPVLATRTYEMVASFLGVLKTGACYVPMDIEAWGEERITSTLERVKANVLVNLGTSRYPGYDVVSLEEIKTAIETAVGGEQEPQKDIPRVRIKPTDLAYIVFTSGTTSKPKGVMVSHHSLLCYVVNGDEETPLNTNPRPEDKTLLTFSPGFDGGTGMAFATLCNGAQLIVSAISDFESWATRATIIIITPSMLSAIHNVKACTQLRTLIIGGEAPNLPLIRKWSAPDRAIFNGYGPTETTVGCLIGRVDPSKPITLGQPTPNNRLVLLDGDVESDYGEICMMGPCLAVGYYQDEALTARAYPYWHGERIYRTGDFARKTEYGLEFAGRADSFVKNRGFLVNLDSQVIPMLLETDVHMATAFMHRGRLVAFVTPETIDVRSLRQNLLRDNDAFLVPDLIRAVQVIPLTPNGKAHNRALQQLLEAEMPADDNDGLPRVSNMQTLKRAISSATSLPLSEVFEDHSFWDLGGNSLAALKVISYLRSKQLSLDLKDLLNLPDISAVCESMRSNSSGIDETDNGGEKEEDGAIEELITGPMTALQAKMAHTGLKNPGANASLLRIRIPNTENPLSKTRLREAWFKVLHRHATFRTIFLLKEELQQVKPGLDIDWSEEETTADQLGDIIYTRSMDIRNRIVSVDEQGETFIPVNVLHLITVPGAFSTLLFAAHHIQADGWSLSIIVNEVQAELLGEELTSIKKTPQFIEVALAQKQQQANPDGIALWTDILQSYPAPPILNLPKAPPDQRRSEWTSSLELDLGFDVSGLEQAARLRGVIPSAIIYAAWGLVLSNHTLSDRVAFGAVFSGRNLGTVPGVEYAVGPVFNTVPFPIDFEGKQVVSEMISTIHNEFLQMLEFQWSAAEVMASMTGENIDRTLQTLVVTQYDLPPNDGTLSWVIDSNDVMEFGISLLVERSTSNSNGQELQARILVDNSRYAESSILKLLKYFRNAMQSLMNERVTNLQEVRSQLMDEEEKLSILQAPSAFDGDTTHNSHSSSSTVKDMFEAAIFKWPHLCAIQSPQHGAFSYSELGEASQRVAVEMKRRLDRTSLEQKVIGVLSDGSLHWIIAIMAVLKTGYVCCPIDVSLPTHRIRAITQQSDASFFLSANRHCLDTVKRAGNNRYNTIYDTVVLVVDEFLRKTSVASTENLETITRPEDTIYLVFTSGSTGIPKGVPLRNLTVLNAASVPTVRLLAAPSRRIAQMSSLGFDMAFMEIISSLCYGATLVLKDPDEPFEHLKYVDATFATPSLFSALSPNDYMNLDTVALAGEPVSQALADTWASKVQSLVNLYGPSECGCASGTLLLPGGEVSIGRALPGMRFYILDHRQNLSPPGITGEIYISGVQVVESYWAGNFMGDTLEHEDRSKFIPNPFSSRPEHKTMYRTGDLGYWNEDMNISYTGRVDNQVKVRGFRVELEEVENALLAADRGCIQGAAAIAISSESEDHDLRIVGFVTPHDVDVPALRSKLSLLLPSFARPSQIFAVSDLPKTANMKLDREALKALVLDLKFQSSSQEMGNTEDHENDLSPTEKVIAKAWSDLLGLGGPTKIRADDDFVAIGGNSILAIRAARCITESIGHRIPVALLIRETILKRLAIAIDRHTAASSSDLTSSLSFSAYLSSVQKLSYLEDAFFQAHSISKARSAFNTVAQFTIHRPVDTENLLKSLRALVEDNPMLRARYSASDGHPVRQISKDNAALYHYNGNEFDLEKLQSLIDKPFDLKRESLLRAVVWDRGGANGNIELVLITHHIITDKASLALMLQSISQNYATLTGGKSTTMKSSTQGTYIDWAQWLRLSDEQISKTSSSSPLQSKERIEFWKQHLSGMHAIPQLQERAPRTLSGSPGSIQSIRIPQINNSSIATATPTSQPRYSQRLAVAATALALHSVFGKSDLVIGVPYMNRDEPGTADMLGLFVDRLPIRLLLDETNLSSATILLDAVASEISLCVANYMPHSQIESAMAPTAGQGSAPAVVHVMVVYDWKSDSLQQALSLGPGVQVREARDKVRPTGTLFPLQFGYVEQPSDGSLLVEIDYDASAVSHAQVEAIKALVWDAVAGLARLRTPSDILSATN</sequence>
<dbReference type="EMBL" id="MU394416">
    <property type="protein sequence ID" value="KAI6080908.1"/>
    <property type="molecule type" value="Genomic_DNA"/>
</dbReference>
<keyword evidence="2" id="KW-1185">Reference proteome</keyword>
<evidence type="ECO:0000313" key="2">
    <source>
        <dbReference type="Proteomes" id="UP001497680"/>
    </source>
</evidence>
<gene>
    <name evidence="1" type="ORF">F4821DRAFT_41537</name>
</gene>
<name>A0ACC0CKD7_9PEZI</name>
<comment type="caution">
    <text evidence="1">The sequence shown here is derived from an EMBL/GenBank/DDBJ whole genome shotgun (WGS) entry which is preliminary data.</text>
</comment>
<dbReference type="Proteomes" id="UP001497680">
    <property type="component" value="Unassembled WGS sequence"/>
</dbReference>
<proteinExistence type="predicted"/>
<evidence type="ECO:0000313" key="1">
    <source>
        <dbReference type="EMBL" id="KAI6080908.1"/>
    </source>
</evidence>
<reference evidence="1 2" key="1">
    <citation type="journal article" date="2022" name="New Phytol.">
        <title>Ecological generalism drives hyperdiversity of secondary metabolite gene clusters in xylarialean endophytes.</title>
        <authorList>
            <person name="Franco M.E.E."/>
            <person name="Wisecaver J.H."/>
            <person name="Arnold A.E."/>
            <person name="Ju Y.M."/>
            <person name="Slot J.C."/>
            <person name="Ahrendt S."/>
            <person name="Moore L.P."/>
            <person name="Eastman K.E."/>
            <person name="Scott K."/>
            <person name="Konkel Z."/>
            <person name="Mondo S.J."/>
            <person name="Kuo A."/>
            <person name="Hayes R.D."/>
            <person name="Haridas S."/>
            <person name="Andreopoulos B."/>
            <person name="Riley R."/>
            <person name="LaButti K."/>
            <person name="Pangilinan J."/>
            <person name="Lipzen A."/>
            <person name="Amirebrahimi M."/>
            <person name="Yan J."/>
            <person name="Adam C."/>
            <person name="Keymanesh K."/>
            <person name="Ng V."/>
            <person name="Louie K."/>
            <person name="Northen T."/>
            <person name="Drula E."/>
            <person name="Henrissat B."/>
            <person name="Hsieh H.M."/>
            <person name="Youens-Clark K."/>
            <person name="Lutzoni F."/>
            <person name="Miadlikowska J."/>
            <person name="Eastwood D.C."/>
            <person name="Hamelin R.C."/>
            <person name="Grigoriev I.V."/>
            <person name="U'Ren J.M."/>
        </authorList>
    </citation>
    <scope>NUCLEOTIDE SEQUENCE [LARGE SCALE GENOMIC DNA]</scope>
    <source>
        <strain evidence="1 2">ER1909</strain>
    </source>
</reference>